<evidence type="ECO:0000313" key="5">
    <source>
        <dbReference type="EMBL" id="QHO68270.1"/>
    </source>
</evidence>
<dbReference type="Gene3D" id="3.30.930.10">
    <property type="entry name" value="Bira Bifunctional Protein, Domain 2"/>
    <property type="match status" value="1"/>
</dbReference>
<sequence length="264" mass="27525">MHLPRSSALARLAVLDETPSTNDALLALPDSAREFTVVATANQTAGRGRLGREWIAPPGQTLAASVLLRPRLPAGESLELSHWGWIPLIAGLALTRSIAALLPTDGTGLKWPNDVLVHGRKVSGILAELLPSGDGLVLGAGINLAIPAEGLPTPTSTSLGLEGATLSGDELADAVLAGWLARFRPLYQEFLHLGGDADGSGIREQVSEACSTLGQRVRGHLPGGDVLSGAAIDIDRSGRLCVKRETDGRVQAVAAGDVTHLRYE</sequence>
<dbReference type="InterPro" id="IPR003142">
    <property type="entry name" value="BPL_C"/>
</dbReference>
<dbReference type="Gene3D" id="2.30.30.100">
    <property type="match status" value="1"/>
</dbReference>
<reference evidence="5 6" key="1">
    <citation type="submission" date="2016-09" db="EMBL/GenBank/DDBJ databases">
        <title>Complete genome sequence of microbes from the polar regions.</title>
        <authorList>
            <person name="Liao L."/>
            <person name="Chen B."/>
        </authorList>
    </citation>
    <scope>NUCLEOTIDE SEQUENCE [LARGE SCALE GENOMIC DNA]</scope>
    <source>
        <strain evidence="5 6">ZS314</strain>
    </source>
</reference>
<dbReference type="InterPro" id="IPR004408">
    <property type="entry name" value="Biotin_CoA_COase_ligase"/>
</dbReference>
<keyword evidence="6" id="KW-1185">Reference proteome</keyword>
<dbReference type="InterPro" id="IPR004143">
    <property type="entry name" value="BPL_LPL_catalytic"/>
</dbReference>
<dbReference type="PANTHER" id="PTHR12835:SF5">
    <property type="entry name" value="BIOTIN--PROTEIN LIGASE"/>
    <property type="match status" value="1"/>
</dbReference>
<dbReference type="InterPro" id="IPR045864">
    <property type="entry name" value="aa-tRNA-synth_II/BPL/LPL"/>
</dbReference>
<dbReference type="KEGG" id="mant:BHD05_00015"/>
<evidence type="ECO:0000256" key="3">
    <source>
        <dbReference type="ARBA" id="ARBA00024227"/>
    </source>
</evidence>
<dbReference type="SUPFAM" id="SSF55681">
    <property type="entry name" value="Class II aaRS and biotin synthetases"/>
    <property type="match status" value="1"/>
</dbReference>
<dbReference type="GO" id="GO:0004077">
    <property type="term" value="F:biotin--[biotin carboxyl-carrier protein] ligase activity"/>
    <property type="evidence" value="ECO:0007669"/>
    <property type="project" value="UniProtKB-EC"/>
</dbReference>
<keyword evidence="1 5" id="KW-0436">Ligase</keyword>
<organism evidence="5 6">
    <name type="scientific">Marisediminicola antarctica</name>
    <dbReference type="NCBI Taxonomy" id="674079"/>
    <lineage>
        <taxon>Bacteria</taxon>
        <taxon>Bacillati</taxon>
        <taxon>Actinomycetota</taxon>
        <taxon>Actinomycetes</taxon>
        <taxon>Micrococcales</taxon>
        <taxon>Microbacteriaceae</taxon>
        <taxon>Marisediminicola</taxon>
    </lineage>
</organism>
<dbReference type="PANTHER" id="PTHR12835">
    <property type="entry name" value="BIOTIN PROTEIN LIGASE"/>
    <property type="match status" value="1"/>
</dbReference>
<dbReference type="RefSeq" id="WP_161884619.1">
    <property type="nucleotide sequence ID" value="NZ_CP017146.1"/>
</dbReference>
<name>A0A7L5ADQ1_9MICO</name>
<proteinExistence type="predicted"/>
<dbReference type="NCBIfam" id="TIGR00121">
    <property type="entry name" value="birA_ligase"/>
    <property type="match status" value="1"/>
</dbReference>
<dbReference type="GO" id="GO:0005737">
    <property type="term" value="C:cytoplasm"/>
    <property type="evidence" value="ECO:0007669"/>
    <property type="project" value="TreeGrafter"/>
</dbReference>
<dbReference type="AlphaFoldDB" id="A0A7L5ADQ1"/>
<evidence type="ECO:0000256" key="1">
    <source>
        <dbReference type="ARBA" id="ARBA00022598"/>
    </source>
</evidence>
<dbReference type="EMBL" id="CP017146">
    <property type="protein sequence ID" value="QHO68270.1"/>
    <property type="molecule type" value="Genomic_DNA"/>
</dbReference>
<keyword evidence="2" id="KW-0092">Biotin</keyword>
<evidence type="ECO:0000313" key="6">
    <source>
        <dbReference type="Proteomes" id="UP000464507"/>
    </source>
</evidence>
<evidence type="ECO:0000256" key="2">
    <source>
        <dbReference type="ARBA" id="ARBA00023267"/>
    </source>
</evidence>
<dbReference type="Pfam" id="PF03099">
    <property type="entry name" value="BPL_LplA_LipB"/>
    <property type="match status" value="1"/>
</dbReference>
<gene>
    <name evidence="5" type="ORF">BHD05_00015</name>
</gene>
<dbReference type="PROSITE" id="PS51733">
    <property type="entry name" value="BPL_LPL_CATALYTIC"/>
    <property type="match status" value="1"/>
</dbReference>
<dbReference type="Pfam" id="PF02237">
    <property type="entry name" value="BPL_C"/>
    <property type="match status" value="1"/>
</dbReference>
<evidence type="ECO:0000259" key="4">
    <source>
        <dbReference type="PROSITE" id="PS51733"/>
    </source>
</evidence>
<dbReference type="CDD" id="cd16442">
    <property type="entry name" value="BPL"/>
    <property type="match status" value="1"/>
</dbReference>
<dbReference type="Proteomes" id="UP000464507">
    <property type="component" value="Chromosome"/>
</dbReference>
<dbReference type="OrthoDB" id="9807064at2"/>
<dbReference type="EC" id="6.3.4.15" evidence="3"/>
<protein>
    <recommendedName>
        <fullName evidence="3">biotin--[biotin carboxyl-carrier protein] ligase</fullName>
        <ecNumber evidence="3">6.3.4.15</ecNumber>
    </recommendedName>
</protein>
<feature type="domain" description="BPL/LPL catalytic" evidence="4">
    <location>
        <begin position="1"/>
        <end position="187"/>
    </location>
</feature>
<accession>A0A7L5ADQ1</accession>